<keyword evidence="5 10" id="KW-1133">Transmembrane helix</keyword>
<feature type="transmembrane region" description="Helical" evidence="10">
    <location>
        <begin position="355"/>
        <end position="373"/>
    </location>
</feature>
<organism evidence="11 12">
    <name type="scientific">Batrachochytrium salamandrivorans</name>
    <dbReference type="NCBI Taxonomy" id="1357716"/>
    <lineage>
        <taxon>Eukaryota</taxon>
        <taxon>Fungi</taxon>
        <taxon>Fungi incertae sedis</taxon>
        <taxon>Chytridiomycota</taxon>
        <taxon>Chytridiomycota incertae sedis</taxon>
        <taxon>Chytridiomycetes</taxon>
        <taxon>Rhizophydiales</taxon>
        <taxon>Rhizophydiales incertae sedis</taxon>
        <taxon>Batrachochytrium</taxon>
    </lineage>
</organism>
<comment type="subcellular location">
    <subcellularLocation>
        <location evidence="1">Endomembrane system</location>
    </subcellularLocation>
</comment>
<keyword evidence="7 10" id="KW-0472">Membrane</keyword>
<dbReference type="InterPro" id="IPR059116">
    <property type="entry name" value="P2X_receptor"/>
</dbReference>
<accession>A0ABQ8FMG2</accession>
<keyword evidence="8" id="KW-1071">Ligand-gated ion channel</keyword>
<evidence type="ECO:0000313" key="11">
    <source>
        <dbReference type="EMBL" id="KAH6600832.1"/>
    </source>
</evidence>
<name>A0ABQ8FMG2_9FUNG</name>
<keyword evidence="6" id="KW-0406">Ion transport</keyword>
<keyword evidence="4 10" id="KW-0812">Transmembrane</keyword>
<evidence type="ECO:0000256" key="9">
    <source>
        <dbReference type="ARBA" id="ARBA00023303"/>
    </source>
</evidence>
<sequence length="403" mass="43745">MGTGLSSLRHIDWDEYLSYDTLKVVRIKDSRLGITYYIMLLSIVAYIIYSLVVNGSYLDKAPPVAGSIRVGAQLSDMSRAATPAYCTPTSRINGCLYWTAEQMVYPYSGEVNTIFLTTRVSIVTSPPPPPQCASYLTSNTTACTPPSYASLKPLRSTYYIAHVENITLQIDHSVRTQISGVLGTASYSAISNTQMTGKMLKGCTGDTDMYLQQLQFNETYRSGNRYNTSLDVAGINDILASAWCDTSSAAMVGLDAPSTASGAYAGETWRSTGIVVSIPIAYTNRLTVGQQSSIKYTYVPAVINGSEYTILQTQLNADGSITFIDRHGMRIVFAQTGSIGVVSFLALTINLAAGMGLLSVATLICDLLLLYVFPRRAKYAACKIQHTEDFNPGSIQRTAHIIS</sequence>
<dbReference type="EMBL" id="JAFCIX010000027">
    <property type="protein sequence ID" value="KAH6600832.1"/>
    <property type="molecule type" value="Genomic_DNA"/>
</dbReference>
<reference evidence="11 12" key="1">
    <citation type="submission" date="2021-02" db="EMBL/GenBank/DDBJ databases">
        <title>Variation within the Batrachochytrium salamandrivorans European outbreak.</title>
        <authorList>
            <person name="Kelly M."/>
            <person name="Pasmans F."/>
            <person name="Shea T.P."/>
            <person name="Munoz J.F."/>
            <person name="Carranza S."/>
            <person name="Cuomo C.A."/>
            <person name="Martel A."/>
        </authorList>
    </citation>
    <scope>NUCLEOTIDE SEQUENCE [LARGE SCALE GENOMIC DNA]</scope>
    <source>
        <strain evidence="11 12">AMFP18/2</strain>
    </source>
</reference>
<evidence type="ECO:0000256" key="5">
    <source>
        <dbReference type="ARBA" id="ARBA00022989"/>
    </source>
</evidence>
<proteinExistence type="inferred from homology"/>
<gene>
    <name evidence="11" type="ORF">BASA50_002037</name>
</gene>
<keyword evidence="9" id="KW-0407">Ion channel</keyword>
<keyword evidence="12" id="KW-1185">Reference proteome</keyword>
<evidence type="ECO:0000256" key="4">
    <source>
        <dbReference type="ARBA" id="ARBA00022692"/>
    </source>
</evidence>
<dbReference type="Pfam" id="PF00864">
    <property type="entry name" value="P2X_receptor"/>
    <property type="match status" value="2"/>
</dbReference>
<keyword evidence="3" id="KW-0813">Transport</keyword>
<evidence type="ECO:0000256" key="6">
    <source>
        <dbReference type="ARBA" id="ARBA00023065"/>
    </source>
</evidence>
<dbReference type="Gene3D" id="1.10.287.940">
    <property type="entry name" value="atp-gated p2x4 ion channel"/>
    <property type="match status" value="2"/>
</dbReference>
<comment type="caution">
    <text evidence="11">The sequence shown here is derived from an EMBL/GenBank/DDBJ whole genome shotgun (WGS) entry which is preliminary data.</text>
</comment>
<evidence type="ECO:0000256" key="10">
    <source>
        <dbReference type="SAM" id="Phobius"/>
    </source>
</evidence>
<protein>
    <submittedName>
        <fullName evidence="11">Uncharacterized protein</fullName>
    </submittedName>
</protein>
<evidence type="ECO:0000256" key="3">
    <source>
        <dbReference type="ARBA" id="ARBA00022448"/>
    </source>
</evidence>
<feature type="transmembrane region" description="Helical" evidence="10">
    <location>
        <begin position="34"/>
        <end position="52"/>
    </location>
</feature>
<dbReference type="PANTHER" id="PTHR10125">
    <property type="entry name" value="P2X PURINOCEPTOR"/>
    <property type="match status" value="1"/>
</dbReference>
<evidence type="ECO:0000313" key="12">
    <source>
        <dbReference type="Proteomes" id="UP001648503"/>
    </source>
</evidence>
<evidence type="ECO:0000256" key="1">
    <source>
        <dbReference type="ARBA" id="ARBA00004308"/>
    </source>
</evidence>
<dbReference type="Proteomes" id="UP001648503">
    <property type="component" value="Unassembled WGS sequence"/>
</dbReference>
<evidence type="ECO:0000256" key="7">
    <source>
        <dbReference type="ARBA" id="ARBA00023136"/>
    </source>
</evidence>
<dbReference type="PANTHER" id="PTHR10125:SF31">
    <property type="entry name" value="P2X RECEPTOR E"/>
    <property type="match status" value="1"/>
</dbReference>
<evidence type="ECO:0000256" key="2">
    <source>
        <dbReference type="ARBA" id="ARBA00009848"/>
    </source>
</evidence>
<comment type="similarity">
    <text evidence="2">Belongs to the P2X receptor family.</text>
</comment>
<evidence type="ECO:0000256" key="8">
    <source>
        <dbReference type="ARBA" id="ARBA00023286"/>
    </source>
</evidence>